<evidence type="ECO:0000313" key="1">
    <source>
        <dbReference type="EMBL" id="KAH7849531.1"/>
    </source>
</evidence>
<organism evidence="1 2">
    <name type="scientific">Vaccinium darrowii</name>
    <dbReference type="NCBI Taxonomy" id="229202"/>
    <lineage>
        <taxon>Eukaryota</taxon>
        <taxon>Viridiplantae</taxon>
        <taxon>Streptophyta</taxon>
        <taxon>Embryophyta</taxon>
        <taxon>Tracheophyta</taxon>
        <taxon>Spermatophyta</taxon>
        <taxon>Magnoliopsida</taxon>
        <taxon>eudicotyledons</taxon>
        <taxon>Gunneridae</taxon>
        <taxon>Pentapetalae</taxon>
        <taxon>asterids</taxon>
        <taxon>Ericales</taxon>
        <taxon>Ericaceae</taxon>
        <taxon>Vaccinioideae</taxon>
        <taxon>Vaccinieae</taxon>
        <taxon>Vaccinium</taxon>
    </lineage>
</organism>
<comment type="caution">
    <text evidence="1">The sequence shown here is derived from an EMBL/GenBank/DDBJ whole genome shotgun (WGS) entry which is preliminary data.</text>
</comment>
<proteinExistence type="predicted"/>
<dbReference type="EMBL" id="CM037157">
    <property type="protein sequence ID" value="KAH7849531.1"/>
    <property type="molecule type" value="Genomic_DNA"/>
</dbReference>
<evidence type="ECO:0000313" key="2">
    <source>
        <dbReference type="Proteomes" id="UP000828048"/>
    </source>
</evidence>
<name>A0ACB7Y7M4_9ERIC</name>
<dbReference type="Proteomes" id="UP000828048">
    <property type="component" value="Chromosome 7"/>
</dbReference>
<accession>A0ACB7Y7M4</accession>
<protein>
    <submittedName>
        <fullName evidence="1">Uncharacterized protein</fullName>
    </submittedName>
</protein>
<gene>
    <name evidence="1" type="ORF">Vadar_019167</name>
</gene>
<sequence>MLFCTHSHQPWNSTLPTLSLLPNCKTQIDVNQIHARLLTTGFIKNTSLTTKLILTFSSSPHNNALVQFARYLFFSRHSRRIVRDKNTHFDPFLWNAVMKSFSHGNDPRGAIVVLSLMLENWVCLDKFSFSLVLKGCSRMGLLREGMQVHGLMRKLGFGFDVFLQNCLVCLYLRCGYVGYARQLFDRMTERDSVSFNSMIDGYVKHGMVGLARELFDVMPVKMKNVVTWNSMISGYVQSEDGLRVALELFEKMPETDLVSWNLLIDGCVKCGKMEIAHALFDKMPERDVVSWANLVHGYVKIGRIDVARALFDEMPERDVVSCNAMMAGYVQNGYCKEALQLFHDPQSWGNLSPDDTTLSIALSAVGHLGHIDEGVAIHYRIKEHGFDLGGKLGVALIDMYSKCGNIDNAISVFEDVEEKSVDHWNAMIGGLGIHGLGELAFELFMEMKRVSVEPDGITFIGVLNGCGHAGLVKEGMMCFELMRRCYKVEPRLQHYGCMVDILGRVGQLESAMKFIEGMPIQPNDVVWRTLLSACKNYENFKIGEPAARRLLGLDSCNSSAYVLLSNLYAGYGMWDDVRKVRKEMKEKELKKVPGCSWIELEGAVHKFFAGDKSCPQVGEIYSTLERDYVLDSEVTHFGF</sequence>
<keyword evidence="2" id="KW-1185">Reference proteome</keyword>
<reference evidence="1 2" key="1">
    <citation type="journal article" date="2021" name="Hortic Res">
        <title>High-quality reference genome and annotation aids understanding of berry development for evergreen blueberry (Vaccinium darrowii).</title>
        <authorList>
            <person name="Yu J."/>
            <person name="Hulse-Kemp A.M."/>
            <person name="Babiker E."/>
            <person name="Staton M."/>
        </authorList>
    </citation>
    <scope>NUCLEOTIDE SEQUENCE [LARGE SCALE GENOMIC DNA]</scope>
    <source>
        <strain evidence="2">cv. NJ 8807/NJ 8810</strain>
        <tissue evidence="1">Young leaf</tissue>
    </source>
</reference>